<dbReference type="Proteomes" id="UP000053820">
    <property type="component" value="Unassembled WGS sequence"/>
</dbReference>
<dbReference type="AlphaFoldDB" id="A0A0C9VYA0"/>
<reference evidence="4 5" key="1">
    <citation type="submission" date="2014-04" db="EMBL/GenBank/DDBJ databases">
        <title>Evolutionary Origins and Diversification of the Mycorrhizal Mutualists.</title>
        <authorList>
            <consortium name="DOE Joint Genome Institute"/>
            <consortium name="Mycorrhizal Genomics Consortium"/>
            <person name="Kohler A."/>
            <person name="Kuo A."/>
            <person name="Nagy L.G."/>
            <person name="Floudas D."/>
            <person name="Copeland A."/>
            <person name="Barry K.W."/>
            <person name="Cichocki N."/>
            <person name="Veneault-Fourrey C."/>
            <person name="LaButti K."/>
            <person name="Lindquist E.A."/>
            <person name="Lipzen A."/>
            <person name="Lundell T."/>
            <person name="Morin E."/>
            <person name="Murat C."/>
            <person name="Riley R."/>
            <person name="Ohm R."/>
            <person name="Sun H."/>
            <person name="Tunlid A."/>
            <person name="Henrissat B."/>
            <person name="Grigoriev I.V."/>
            <person name="Hibbett D.S."/>
            <person name="Martin F."/>
        </authorList>
    </citation>
    <scope>NUCLEOTIDE SEQUENCE [LARGE SCALE GENOMIC DNA]</scope>
    <source>
        <strain evidence="4 5">MD-312</strain>
    </source>
</reference>
<keyword evidence="3" id="KW-0732">Signal</keyword>
<feature type="compositionally biased region" description="Polar residues" evidence="1">
    <location>
        <begin position="233"/>
        <end position="254"/>
    </location>
</feature>
<keyword evidence="5" id="KW-1185">Reference proteome</keyword>
<proteinExistence type="predicted"/>
<feature type="region of interest" description="Disordered" evidence="1">
    <location>
        <begin position="294"/>
        <end position="321"/>
    </location>
</feature>
<evidence type="ECO:0000256" key="1">
    <source>
        <dbReference type="SAM" id="MobiDB-lite"/>
    </source>
</evidence>
<feature type="compositionally biased region" description="Pro residues" evidence="1">
    <location>
        <begin position="301"/>
        <end position="318"/>
    </location>
</feature>
<feature type="region of interest" description="Disordered" evidence="1">
    <location>
        <begin position="203"/>
        <end position="254"/>
    </location>
</feature>
<keyword evidence="2" id="KW-0812">Transmembrane</keyword>
<evidence type="ECO:0000256" key="2">
    <source>
        <dbReference type="SAM" id="Phobius"/>
    </source>
</evidence>
<organism evidence="4 5">
    <name type="scientific">Hydnomerulius pinastri MD-312</name>
    <dbReference type="NCBI Taxonomy" id="994086"/>
    <lineage>
        <taxon>Eukaryota</taxon>
        <taxon>Fungi</taxon>
        <taxon>Dikarya</taxon>
        <taxon>Basidiomycota</taxon>
        <taxon>Agaricomycotina</taxon>
        <taxon>Agaricomycetes</taxon>
        <taxon>Agaricomycetidae</taxon>
        <taxon>Boletales</taxon>
        <taxon>Boletales incertae sedis</taxon>
        <taxon>Leucogyrophana</taxon>
    </lineage>
</organism>
<evidence type="ECO:0000256" key="3">
    <source>
        <dbReference type="SAM" id="SignalP"/>
    </source>
</evidence>
<protein>
    <submittedName>
        <fullName evidence="4">Unplaced genomic scaffold scaffold_17, whole genome shotgun sequence</fullName>
    </submittedName>
</protein>
<feature type="transmembrane region" description="Helical" evidence="2">
    <location>
        <begin position="260"/>
        <end position="284"/>
    </location>
</feature>
<keyword evidence="2" id="KW-0472">Membrane</keyword>
<keyword evidence="2" id="KW-1133">Transmembrane helix</keyword>
<feature type="signal peptide" evidence="3">
    <location>
        <begin position="1"/>
        <end position="25"/>
    </location>
</feature>
<sequence>MTFHQPQFPPLCLLIVLVLTSFVAGDYYIDDANSTVVYSVSPSASGISWNVYGVGKTIMFDTGTANITYSYVFAKVSAETAKANCSKVAGCTTSDGCQVRFPFTGFQGVCASLAVDGGQAVTTTIAAPSSPSYQTPNVSLFSVQSLPYNSHSAVLSVLDWNNGATSLYFDYALINESYVAPPPSAPQIPTSSLVPVPLTSSSLSTSSSSSSTASRSSTSVSTIVSSTSTPTTNTAVIGNTYTPGPSQSPTTVTSHSSLNLGVVIGSSCGGLAAIAALLAAFIFLKKRKERLARSDDAHRPVPFPPTPPNATPSPPPPPRMDEKARLRLARLNRPFAGNDGDSSDFHFPSSADSVVTVVADRPSVAARSAPYTDTESLQDMVIDVTRQQNGPSSPRIGFGTDHARSMTTTTLLSPPSYQTH</sequence>
<accession>A0A0C9VYA0</accession>
<dbReference type="HOGENOM" id="CLU_049477_0_0_1"/>
<evidence type="ECO:0000313" key="4">
    <source>
        <dbReference type="EMBL" id="KIJ63305.1"/>
    </source>
</evidence>
<dbReference type="OrthoDB" id="2682773at2759"/>
<evidence type="ECO:0000313" key="5">
    <source>
        <dbReference type="Proteomes" id="UP000053820"/>
    </source>
</evidence>
<name>A0A0C9VYA0_9AGAM</name>
<gene>
    <name evidence="4" type="ORF">HYDPIDRAFT_168523</name>
</gene>
<dbReference type="EMBL" id="KN839851">
    <property type="protein sequence ID" value="KIJ63305.1"/>
    <property type="molecule type" value="Genomic_DNA"/>
</dbReference>
<feature type="compositionally biased region" description="Low complexity" evidence="1">
    <location>
        <begin position="203"/>
        <end position="232"/>
    </location>
</feature>
<feature type="chain" id="PRO_5002215540" evidence="3">
    <location>
        <begin position="26"/>
        <end position="420"/>
    </location>
</feature>